<dbReference type="AlphaFoldDB" id="A0A139YAC6"/>
<dbReference type="EC" id="3.4.21.105" evidence="2"/>
<feature type="region of interest" description="Disordered" evidence="1">
    <location>
        <begin position="1"/>
        <end position="52"/>
    </location>
</feature>
<dbReference type="VEuPathDB" id="ToxoDB:TGARI_245590B"/>
<feature type="non-terminal residue" evidence="2">
    <location>
        <position position="52"/>
    </location>
</feature>
<accession>A0A139YAC6</accession>
<feature type="non-terminal residue" evidence="2">
    <location>
        <position position="1"/>
    </location>
</feature>
<keyword evidence="2" id="KW-0645">Protease</keyword>
<keyword evidence="2" id="KW-0378">Hydrolase</keyword>
<comment type="caution">
    <text evidence="2">The sequence shown here is derived from an EMBL/GenBank/DDBJ whole genome shotgun (WGS) entry which is preliminary data.</text>
</comment>
<organism evidence="2 3">
    <name type="scientific">Toxoplasma gondii ARI</name>
    <dbReference type="NCBI Taxonomy" id="1074872"/>
    <lineage>
        <taxon>Eukaryota</taxon>
        <taxon>Sar</taxon>
        <taxon>Alveolata</taxon>
        <taxon>Apicomplexa</taxon>
        <taxon>Conoidasida</taxon>
        <taxon>Coccidia</taxon>
        <taxon>Eucoccidiorida</taxon>
        <taxon>Eimeriorina</taxon>
        <taxon>Sarcocystidae</taxon>
        <taxon>Toxoplasma</taxon>
    </lineage>
</organism>
<dbReference type="Proteomes" id="UP000074247">
    <property type="component" value="Unassembled WGS sequence"/>
</dbReference>
<gene>
    <name evidence="2" type="ORF">TGARI_245590B</name>
</gene>
<protein>
    <submittedName>
        <fullName evidence="2">Rhomboid protease ROM6</fullName>
        <ecNumber evidence="2">3.4.21.105</ecNumber>
    </submittedName>
</protein>
<dbReference type="EMBL" id="AGQS02003458">
    <property type="protein sequence ID" value="KYF49098.1"/>
    <property type="molecule type" value="Genomic_DNA"/>
</dbReference>
<name>A0A139YAC6_TOXGO</name>
<evidence type="ECO:0000313" key="3">
    <source>
        <dbReference type="Proteomes" id="UP000074247"/>
    </source>
</evidence>
<evidence type="ECO:0000256" key="1">
    <source>
        <dbReference type="SAM" id="MobiDB-lite"/>
    </source>
</evidence>
<reference evidence="2 3" key="1">
    <citation type="journal article" date="2016" name="Nat. Commun.">
        <title>Local admixture of amplified and diversified secreted pathogenesis determinants shapes mosaic Toxoplasma gondii genomes.</title>
        <authorList>
            <person name="Lorenzi H."/>
            <person name="Khan A."/>
            <person name="Behnke M.S."/>
            <person name="Namasivayam S."/>
            <person name="Swapna L.S."/>
            <person name="Hadjithomas M."/>
            <person name="Karamycheva S."/>
            <person name="Pinney D."/>
            <person name="Brunk B.P."/>
            <person name="Ajioka J.W."/>
            <person name="Ajzenberg D."/>
            <person name="Boothroyd J.C."/>
            <person name="Boyle J.P."/>
            <person name="Darde M.L."/>
            <person name="Diaz-Miranda M.A."/>
            <person name="Dubey J.P."/>
            <person name="Fritz H.M."/>
            <person name="Gennari S.M."/>
            <person name="Gregory B.D."/>
            <person name="Kim K."/>
            <person name="Saeij J.P."/>
            <person name="Su C."/>
            <person name="White M.W."/>
            <person name="Zhu X.Q."/>
            <person name="Howe D.K."/>
            <person name="Rosenthal B.M."/>
            <person name="Grigg M.E."/>
            <person name="Parkinson J."/>
            <person name="Liu L."/>
            <person name="Kissinger J.C."/>
            <person name="Roos D.S."/>
            <person name="Sibley L.D."/>
        </authorList>
    </citation>
    <scope>NUCLEOTIDE SEQUENCE [LARGE SCALE GENOMIC DNA]</scope>
    <source>
        <strain evidence="2 3">ARI</strain>
    </source>
</reference>
<proteinExistence type="predicted"/>
<evidence type="ECO:0000313" key="2">
    <source>
        <dbReference type="EMBL" id="KYF49098.1"/>
    </source>
</evidence>
<dbReference type="GO" id="GO:0006508">
    <property type="term" value="P:proteolysis"/>
    <property type="evidence" value="ECO:0007669"/>
    <property type="project" value="UniProtKB-KW"/>
</dbReference>
<dbReference type="GO" id="GO:0008233">
    <property type="term" value="F:peptidase activity"/>
    <property type="evidence" value="ECO:0007669"/>
    <property type="project" value="UniProtKB-KW"/>
</dbReference>
<sequence>SEGVHNDFPPRVQSYVGVDGQGTQSPHHAPRQVETREAAEAPGSFPRRDFPL</sequence>